<sequence length="70" mass="7535">MRSTNLWKRPLSAGDKALLVVAAFTAGLVGGLIRFALGLDRLGFWFTSLLHAAFVGLAVLAVGLVLLRRR</sequence>
<accession>A0A1C6SNT3</accession>
<proteinExistence type="predicted"/>
<evidence type="ECO:0000256" key="1">
    <source>
        <dbReference type="SAM" id="Phobius"/>
    </source>
</evidence>
<name>A0A1C6SNT3_9ACTN</name>
<feature type="transmembrane region" description="Helical" evidence="1">
    <location>
        <begin position="43"/>
        <end position="67"/>
    </location>
</feature>
<reference evidence="3" key="1">
    <citation type="submission" date="2016-06" db="EMBL/GenBank/DDBJ databases">
        <authorList>
            <person name="Varghese N."/>
            <person name="Submissions Spin"/>
        </authorList>
    </citation>
    <scope>NUCLEOTIDE SEQUENCE [LARGE SCALE GENOMIC DNA]</scope>
    <source>
        <strain evidence="3">DSM 45431</strain>
    </source>
</reference>
<keyword evidence="3" id="KW-1185">Reference proteome</keyword>
<feature type="transmembrane region" description="Helical" evidence="1">
    <location>
        <begin position="17"/>
        <end position="37"/>
    </location>
</feature>
<evidence type="ECO:0000313" key="3">
    <source>
        <dbReference type="Proteomes" id="UP000199413"/>
    </source>
</evidence>
<dbReference type="Proteomes" id="UP000199413">
    <property type="component" value="Unassembled WGS sequence"/>
</dbReference>
<organism evidence="2 3">
    <name type="scientific">Micromonospora rhizosphaerae</name>
    <dbReference type="NCBI Taxonomy" id="568872"/>
    <lineage>
        <taxon>Bacteria</taxon>
        <taxon>Bacillati</taxon>
        <taxon>Actinomycetota</taxon>
        <taxon>Actinomycetes</taxon>
        <taxon>Micromonosporales</taxon>
        <taxon>Micromonosporaceae</taxon>
        <taxon>Micromonospora</taxon>
    </lineage>
</organism>
<dbReference type="RefSeq" id="WP_091343564.1">
    <property type="nucleotide sequence ID" value="NZ_FMHV01000002.1"/>
</dbReference>
<dbReference type="AlphaFoldDB" id="A0A1C6SNT3"/>
<gene>
    <name evidence="2" type="ORF">GA0070624_4194</name>
</gene>
<keyword evidence="1" id="KW-1133">Transmembrane helix</keyword>
<keyword evidence="1" id="KW-0472">Membrane</keyword>
<evidence type="ECO:0000313" key="2">
    <source>
        <dbReference type="EMBL" id="SCL31052.1"/>
    </source>
</evidence>
<dbReference type="EMBL" id="FMHV01000002">
    <property type="protein sequence ID" value="SCL31052.1"/>
    <property type="molecule type" value="Genomic_DNA"/>
</dbReference>
<protein>
    <submittedName>
        <fullName evidence="2">Uncharacterized protein</fullName>
    </submittedName>
</protein>
<keyword evidence="1" id="KW-0812">Transmembrane</keyword>